<keyword evidence="4" id="KW-0520">NAD</keyword>
<comment type="similarity">
    <text evidence="2">Belongs to the iron-containing alcohol dehydrogenase family.</text>
</comment>
<dbReference type="RefSeq" id="WP_197410282.1">
    <property type="nucleotide sequence ID" value="NZ_BDQM01000005.1"/>
</dbReference>
<dbReference type="Pfam" id="PF00465">
    <property type="entry name" value="Fe-ADH"/>
    <property type="match status" value="1"/>
</dbReference>
<evidence type="ECO:0000313" key="8">
    <source>
        <dbReference type="Proteomes" id="UP000197068"/>
    </source>
</evidence>
<dbReference type="PROSITE" id="PS00913">
    <property type="entry name" value="ADH_IRON_1"/>
    <property type="match status" value="1"/>
</dbReference>
<dbReference type="Gene3D" id="3.40.50.1970">
    <property type="match status" value="1"/>
</dbReference>
<evidence type="ECO:0000259" key="6">
    <source>
        <dbReference type="Pfam" id="PF25137"/>
    </source>
</evidence>
<keyword evidence="8" id="KW-1185">Reference proteome</keyword>
<feature type="domain" description="Alcohol dehydrogenase iron-type/glycerol dehydrogenase GldA" evidence="5">
    <location>
        <begin position="31"/>
        <end position="203"/>
    </location>
</feature>
<name>A0ABQ0MSI6_9GAMM</name>
<dbReference type="EMBL" id="BDQM01000005">
    <property type="protein sequence ID" value="GAW95322.1"/>
    <property type="molecule type" value="Genomic_DNA"/>
</dbReference>
<evidence type="ECO:0000313" key="7">
    <source>
        <dbReference type="EMBL" id="GAW95322.1"/>
    </source>
</evidence>
<feature type="domain" description="Fe-containing alcohol dehydrogenase-like C-terminal" evidence="6">
    <location>
        <begin position="215"/>
        <end position="403"/>
    </location>
</feature>
<dbReference type="Gene3D" id="1.20.1090.10">
    <property type="entry name" value="Dehydroquinate synthase-like - alpha domain"/>
    <property type="match status" value="1"/>
</dbReference>
<dbReference type="InterPro" id="IPR039697">
    <property type="entry name" value="Alcohol_dehydrogenase_Fe"/>
</dbReference>
<evidence type="ECO:0000256" key="2">
    <source>
        <dbReference type="ARBA" id="ARBA00007358"/>
    </source>
</evidence>
<dbReference type="PANTHER" id="PTHR11496">
    <property type="entry name" value="ALCOHOL DEHYDROGENASE"/>
    <property type="match status" value="1"/>
</dbReference>
<keyword evidence="3 7" id="KW-0560">Oxidoreductase</keyword>
<reference evidence="7 8" key="1">
    <citation type="submission" date="2017-06" db="EMBL/GenBank/DDBJ databases">
        <title>Whole Genome Sequences of Colwellia marinimaniae MTCD1.</title>
        <authorList>
            <person name="Kusumoto H."/>
            <person name="Inoue M."/>
            <person name="Tanikawa K."/>
            <person name="Maeji H."/>
            <person name="Cameron J.H."/>
            <person name="Bartlett D.H."/>
        </authorList>
    </citation>
    <scope>NUCLEOTIDE SEQUENCE [LARGE SCALE GENOMIC DNA]</scope>
    <source>
        <strain evidence="7 8">MTCD1</strain>
    </source>
</reference>
<evidence type="ECO:0000259" key="5">
    <source>
        <dbReference type="Pfam" id="PF00465"/>
    </source>
</evidence>
<dbReference type="PANTHER" id="PTHR11496:SF102">
    <property type="entry name" value="ALCOHOL DEHYDROGENASE 4"/>
    <property type="match status" value="1"/>
</dbReference>
<evidence type="ECO:0000256" key="4">
    <source>
        <dbReference type="ARBA" id="ARBA00023027"/>
    </source>
</evidence>
<comment type="cofactor">
    <cofactor evidence="1">
        <name>Fe cation</name>
        <dbReference type="ChEBI" id="CHEBI:24875"/>
    </cofactor>
</comment>
<gene>
    <name evidence="7" type="ORF">MTCD1_00924</name>
</gene>
<evidence type="ECO:0000256" key="3">
    <source>
        <dbReference type="ARBA" id="ARBA00023002"/>
    </source>
</evidence>
<dbReference type="InterPro" id="IPR001670">
    <property type="entry name" value="ADH_Fe/GldA"/>
</dbReference>
<dbReference type="Proteomes" id="UP000197068">
    <property type="component" value="Unassembled WGS sequence"/>
</dbReference>
<accession>A0ABQ0MSI6</accession>
<evidence type="ECO:0000256" key="1">
    <source>
        <dbReference type="ARBA" id="ARBA00001962"/>
    </source>
</evidence>
<dbReference type="Pfam" id="PF25137">
    <property type="entry name" value="ADH_Fe_C"/>
    <property type="match status" value="1"/>
</dbReference>
<dbReference type="InterPro" id="IPR056798">
    <property type="entry name" value="ADH_Fe_C"/>
</dbReference>
<dbReference type="SUPFAM" id="SSF56796">
    <property type="entry name" value="Dehydroquinate synthase-like"/>
    <property type="match status" value="1"/>
</dbReference>
<comment type="caution">
    <text evidence="7">The sequence shown here is derived from an EMBL/GenBank/DDBJ whole genome shotgun (WGS) entry which is preliminary data.</text>
</comment>
<dbReference type="EC" id="1.1.1.-" evidence="7"/>
<dbReference type="InterPro" id="IPR018211">
    <property type="entry name" value="ADH_Fe_CS"/>
</dbReference>
<sequence>MTGKFDLTQLEKPRRLSVTKLKQFYGNWHYPTSIRAGIGRINELPSACQELSFNAPLLVTDADLAALPMVKQAVSHLAGQGIHCQVFSAIKTNPCEKNITDGVTAFLHGKHDGVIAFGGGSALDAGKAIALMAGQTRPLWDFEDSGSNFHRVNTDKMAKVIAIPTTSGTGAEVGRASVITDEQAHIKRIIFHPAMLPDIVILDAQLTVSLPAGLTAATGMDALSHALEAYCAPSFHPMAAGIALEAIRLIKEYLPRATANGHDLEARAQVMAAATMGATAFQRGLGAMHALAHPLGALYDSHHGLLNAILMPYVLKANKKVIAKKITRLSRYLALEQQTFDGFFYWILALRKQLAIPHSLQEIAIDTRRADEIGMMAFNDPSASGNPIAFSAQQYSDIFKKAVHGEC</sequence>
<dbReference type="GO" id="GO:0016491">
    <property type="term" value="F:oxidoreductase activity"/>
    <property type="evidence" value="ECO:0007669"/>
    <property type="project" value="UniProtKB-KW"/>
</dbReference>
<proteinExistence type="inferred from homology"/>
<protein>
    <submittedName>
        <fullName evidence="7">Alcohol dehydrogenase</fullName>
        <ecNumber evidence="7">1.1.1.-</ecNumber>
    </submittedName>
</protein>
<organism evidence="7 8">
    <name type="scientific">Colwellia marinimaniae</name>
    <dbReference type="NCBI Taxonomy" id="1513592"/>
    <lineage>
        <taxon>Bacteria</taxon>
        <taxon>Pseudomonadati</taxon>
        <taxon>Pseudomonadota</taxon>
        <taxon>Gammaproteobacteria</taxon>
        <taxon>Alteromonadales</taxon>
        <taxon>Colwelliaceae</taxon>
        <taxon>Colwellia</taxon>
    </lineage>
</organism>
<dbReference type="CDD" id="cd14861">
    <property type="entry name" value="Fe-ADH-like"/>
    <property type="match status" value="1"/>
</dbReference>